<gene>
    <name evidence="1" type="ORF">NC653_010913</name>
</gene>
<comment type="caution">
    <text evidence="1">The sequence shown here is derived from an EMBL/GenBank/DDBJ whole genome shotgun (WGS) entry which is preliminary data.</text>
</comment>
<dbReference type="AlphaFoldDB" id="A0AAD6W5U3"/>
<dbReference type="EMBL" id="JAQIZT010000004">
    <property type="protein sequence ID" value="KAJ7000277.1"/>
    <property type="molecule type" value="Genomic_DNA"/>
</dbReference>
<name>A0AAD6W5U3_9ROSI</name>
<keyword evidence="2" id="KW-1185">Reference proteome</keyword>
<protein>
    <submittedName>
        <fullName evidence="1">Uncharacterized protein</fullName>
    </submittedName>
</protein>
<accession>A0AAD6W5U3</accession>
<dbReference type="Proteomes" id="UP001164929">
    <property type="component" value="Chromosome 4"/>
</dbReference>
<reference evidence="1 2" key="1">
    <citation type="journal article" date="2023" name="Mol. Ecol. Resour.">
        <title>Chromosome-level genome assembly of a triploid poplar Populus alba 'Berolinensis'.</title>
        <authorList>
            <person name="Chen S."/>
            <person name="Yu Y."/>
            <person name="Wang X."/>
            <person name="Wang S."/>
            <person name="Zhang T."/>
            <person name="Zhou Y."/>
            <person name="He R."/>
            <person name="Meng N."/>
            <person name="Wang Y."/>
            <person name="Liu W."/>
            <person name="Liu Z."/>
            <person name="Liu J."/>
            <person name="Guo Q."/>
            <person name="Huang H."/>
            <person name="Sederoff R.R."/>
            <person name="Wang G."/>
            <person name="Qu G."/>
            <person name="Chen S."/>
        </authorList>
    </citation>
    <scope>NUCLEOTIDE SEQUENCE [LARGE SCALE GENOMIC DNA]</scope>
    <source>
        <strain evidence="1">SC-2020</strain>
    </source>
</reference>
<evidence type="ECO:0000313" key="1">
    <source>
        <dbReference type="EMBL" id="KAJ7000277.1"/>
    </source>
</evidence>
<proteinExistence type="predicted"/>
<sequence length="117" mass="12740">MRPDILAKPTSSDLPNAAHLIMKTGALTSLRGKIHGIMIRVTAHSCNTCMKMTSTKESKFKEILPTKAIHRPSICLTMVTPLNPQSDGASRGQSYQDTIIMAIDCTLSKGEEILCLL</sequence>
<evidence type="ECO:0000313" key="2">
    <source>
        <dbReference type="Proteomes" id="UP001164929"/>
    </source>
</evidence>
<organism evidence="1 2">
    <name type="scientific">Populus alba x Populus x berolinensis</name>
    <dbReference type="NCBI Taxonomy" id="444605"/>
    <lineage>
        <taxon>Eukaryota</taxon>
        <taxon>Viridiplantae</taxon>
        <taxon>Streptophyta</taxon>
        <taxon>Embryophyta</taxon>
        <taxon>Tracheophyta</taxon>
        <taxon>Spermatophyta</taxon>
        <taxon>Magnoliopsida</taxon>
        <taxon>eudicotyledons</taxon>
        <taxon>Gunneridae</taxon>
        <taxon>Pentapetalae</taxon>
        <taxon>rosids</taxon>
        <taxon>fabids</taxon>
        <taxon>Malpighiales</taxon>
        <taxon>Salicaceae</taxon>
        <taxon>Saliceae</taxon>
        <taxon>Populus</taxon>
    </lineage>
</organism>